<keyword evidence="7" id="KW-0520">NAD</keyword>
<feature type="region of interest" description="Disordered" evidence="9">
    <location>
        <begin position="426"/>
        <end position="463"/>
    </location>
</feature>
<dbReference type="Pfam" id="PF07992">
    <property type="entry name" value="Pyr_redox_2"/>
    <property type="match status" value="1"/>
</dbReference>
<evidence type="ECO:0000313" key="12">
    <source>
        <dbReference type="EMBL" id="MEK9500784.1"/>
    </source>
</evidence>
<dbReference type="EC" id="1.6.5.9" evidence="2"/>
<evidence type="ECO:0000256" key="4">
    <source>
        <dbReference type="ARBA" id="ARBA00022827"/>
    </source>
</evidence>
<dbReference type="InterPro" id="IPR054585">
    <property type="entry name" value="NDH2-like_C"/>
</dbReference>
<evidence type="ECO:0000313" key="13">
    <source>
        <dbReference type="Proteomes" id="UP001484239"/>
    </source>
</evidence>
<keyword evidence="6 12" id="KW-0560">Oxidoreductase</keyword>
<dbReference type="Gene3D" id="3.50.50.100">
    <property type="match status" value="1"/>
</dbReference>
<dbReference type="RefSeq" id="WP_405286630.1">
    <property type="nucleotide sequence ID" value="NZ_JBBHLI010000003.1"/>
</dbReference>
<keyword evidence="13" id="KW-1185">Reference proteome</keyword>
<name>A0ABU9E800_9BACT</name>
<dbReference type="Pfam" id="PF22366">
    <property type="entry name" value="NDH2_C"/>
    <property type="match status" value="1"/>
</dbReference>
<feature type="compositionally biased region" description="Basic and acidic residues" evidence="9">
    <location>
        <begin position="426"/>
        <end position="438"/>
    </location>
</feature>
<keyword evidence="4" id="KW-0274">FAD</keyword>
<dbReference type="Proteomes" id="UP001484239">
    <property type="component" value="Unassembled WGS sequence"/>
</dbReference>
<organism evidence="12 13">
    <name type="scientific">Gaopeijia maritima</name>
    <dbReference type="NCBI Taxonomy" id="3119007"/>
    <lineage>
        <taxon>Bacteria</taxon>
        <taxon>Pseudomonadati</taxon>
        <taxon>Gemmatimonadota</taxon>
        <taxon>Longimicrobiia</taxon>
        <taxon>Gaopeijiales</taxon>
        <taxon>Gaopeijiaceae</taxon>
        <taxon>Gaopeijia</taxon>
    </lineage>
</organism>
<dbReference type="InterPro" id="IPR036188">
    <property type="entry name" value="FAD/NAD-bd_sf"/>
</dbReference>
<dbReference type="PRINTS" id="PR00411">
    <property type="entry name" value="PNDRDTASEI"/>
</dbReference>
<evidence type="ECO:0000259" key="10">
    <source>
        <dbReference type="Pfam" id="PF07992"/>
    </source>
</evidence>
<comment type="similarity">
    <text evidence="1">Belongs to the NADH dehydrogenase family.</text>
</comment>
<feature type="domain" description="External alternative NADH-ubiquinone oxidoreductase-like C-terminal" evidence="11">
    <location>
        <begin position="351"/>
        <end position="406"/>
    </location>
</feature>
<evidence type="ECO:0000256" key="7">
    <source>
        <dbReference type="ARBA" id="ARBA00023027"/>
    </source>
</evidence>
<comment type="caution">
    <text evidence="12">The sequence shown here is derived from an EMBL/GenBank/DDBJ whole genome shotgun (WGS) entry which is preliminary data.</text>
</comment>
<evidence type="ECO:0000259" key="11">
    <source>
        <dbReference type="Pfam" id="PF22366"/>
    </source>
</evidence>
<feature type="compositionally biased region" description="Acidic residues" evidence="9">
    <location>
        <begin position="451"/>
        <end position="463"/>
    </location>
</feature>
<evidence type="ECO:0000256" key="1">
    <source>
        <dbReference type="ARBA" id="ARBA00005272"/>
    </source>
</evidence>
<evidence type="ECO:0000256" key="3">
    <source>
        <dbReference type="ARBA" id="ARBA00022630"/>
    </source>
</evidence>
<evidence type="ECO:0000256" key="5">
    <source>
        <dbReference type="ARBA" id="ARBA00022946"/>
    </source>
</evidence>
<gene>
    <name evidence="12" type="ORF">WI372_07335</name>
</gene>
<sequence>MTDSMVVRPRVVIVGAGFAGLWAAQGLADAPCDVTLVDRNNFHTFYPLLYQVAAAELGPTDIAYPVRSILRGQGVRFRMADVRGLDPDARVLRTDDGDIDYDVLVLALGSVPAFFGVEGAEEHAFPLRDMTHALPLRQEVLSRFERAAFESDPDRRRALLTFVIVGGGPTGVEYAGALAELVHGPLARDYPTIPDDEVRIVLLEGADRVLLAMHERLSAYAASRLQARGVEVRLDTMVTRIRDDGVDLADGSAIDSRTVVWTAGIQGDPMVRSWGLETGRGGRVVVDPTLQVPGRPELFVAGDLARALGGDGEPLPQVAPVAVQQGRHLAVAVKAHLSGESVPAFEYDDPGMLAVIGRNHAVADVFGRRFTGFLAWWLWALIHVAKLVGFRNRVLVLVNWAWNYIFFERAVRLILPIDDEALELHPEAERAERAEGGEARGAAADPPGETEVAEDAEEAGAAG</sequence>
<evidence type="ECO:0000256" key="8">
    <source>
        <dbReference type="ARBA" id="ARBA00047599"/>
    </source>
</evidence>
<protein>
    <recommendedName>
        <fullName evidence="2">NADH:ubiquinone reductase (non-electrogenic)</fullName>
        <ecNumber evidence="2">1.6.5.9</ecNumber>
    </recommendedName>
</protein>
<evidence type="ECO:0000256" key="6">
    <source>
        <dbReference type="ARBA" id="ARBA00023002"/>
    </source>
</evidence>
<dbReference type="InterPro" id="IPR023753">
    <property type="entry name" value="FAD/NAD-binding_dom"/>
</dbReference>
<reference evidence="12 13" key="1">
    <citation type="submission" date="2024-02" db="EMBL/GenBank/DDBJ databases">
        <title>A novel Gemmatimonadota bacterium.</title>
        <authorList>
            <person name="Du Z.-J."/>
            <person name="Ye Y.-Q."/>
        </authorList>
    </citation>
    <scope>NUCLEOTIDE SEQUENCE [LARGE SCALE GENOMIC DNA]</scope>
    <source>
        <strain evidence="12 13">DH-20</strain>
    </source>
</reference>
<dbReference type="SUPFAM" id="SSF51905">
    <property type="entry name" value="FAD/NAD(P)-binding domain"/>
    <property type="match status" value="1"/>
</dbReference>
<keyword evidence="3" id="KW-0285">Flavoprotein</keyword>
<comment type="catalytic activity">
    <reaction evidence="8">
        <text>a quinone + NADH + H(+) = a quinol + NAD(+)</text>
        <dbReference type="Rhea" id="RHEA:46160"/>
        <dbReference type="ChEBI" id="CHEBI:15378"/>
        <dbReference type="ChEBI" id="CHEBI:24646"/>
        <dbReference type="ChEBI" id="CHEBI:57540"/>
        <dbReference type="ChEBI" id="CHEBI:57945"/>
        <dbReference type="ChEBI" id="CHEBI:132124"/>
        <dbReference type="EC" id="1.6.5.9"/>
    </reaction>
</comment>
<evidence type="ECO:0000256" key="2">
    <source>
        <dbReference type="ARBA" id="ARBA00012637"/>
    </source>
</evidence>
<keyword evidence="5" id="KW-0809">Transit peptide</keyword>
<feature type="domain" description="FAD/NAD(P)-binding" evidence="10">
    <location>
        <begin position="10"/>
        <end position="326"/>
    </location>
</feature>
<dbReference type="PANTHER" id="PTHR43706">
    <property type="entry name" value="NADH DEHYDROGENASE"/>
    <property type="match status" value="1"/>
</dbReference>
<dbReference type="PANTHER" id="PTHR43706:SF47">
    <property type="entry name" value="EXTERNAL NADH-UBIQUINONE OXIDOREDUCTASE 1, MITOCHONDRIAL-RELATED"/>
    <property type="match status" value="1"/>
</dbReference>
<dbReference type="EMBL" id="JBBHLI010000003">
    <property type="protein sequence ID" value="MEK9500784.1"/>
    <property type="molecule type" value="Genomic_DNA"/>
</dbReference>
<dbReference type="InterPro" id="IPR045024">
    <property type="entry name" value="NDH-2"/>
</dbReference>
<dbReference type="GO" id="GO:0016491">
    <property type="term" value="F:oxidoreductase activity"/>
    <property type="evidence" value="ECO:0007669"/>
    <property type="project" value="UniProtKB-KW"/>
</dbReference>
<dbReference type="PRINTS" id="PR00368">
    <property type="entry name" value="FADPNR"/>
</dbReference>
<evidence type="ECO:0000256" key="9">
    <source>
        <dbReference type="SAM" id="MobiDB-lite"/>
    </source>
</evidence>
<feature type="compositionally biased region" description="Low complexity" evidence="9">
    <location>
        <begin position="440"/>
        <end position="450"/>
    </location>
</feature>
<proteinExistence type="inferred from homology"/>
<accession>A0ABU9E800</accession>